<reference evidence="1" key="1">
    <citation type="submission" date="2022-05" db="EMBL/GenBank/DDBJ databases">
        <title>An RpoN-dependent PEP-CTERM gene is involved in floc formation of an Aquincola tertiaricarbonis strain.</title>
        <authorList>
            <person name="Qiu D."/>
            <person name="Xia M."/>
        </authorList>
    </citation>
    <scope>NUCLEOTIDE SEQUENCE</scope>
    <source>
        <strain evidence="1">RN12</strain>
    </source>
</reference>
<accession>A0ABY4S6Y1</accession>
<name>A0ABY4S6Y1_AQUTE</name>
<evidence type="ECO:0000313" key="1">
    <source>
        <dbReference type="EMBL" id="URI06846.1"/>
    </source>
</evidence>
<gene>
    <name evidence="1" type="ORF">MW290_13195</name>
</gene>
<protein>
    <submittedName>
        <fullName evidence="1">DNA polymerase III subunit delta</fullName>
    </submittedName>
</protein>
<dbReference type="InterPro" id="IPR050238">
    <property type="entry name" value="DNA_Rep/Repair_Clamp_Loader"/>
</dbReference>
<sequence length="351" mass="37576">MVIGPDGALGLPWLRPVLDQALASVRGHATLVHGPGGVGQFELAIALAQAWLCESAEPGPRPCGRCAACHLMQARMHPDFHLLIPDALREPLGWQMEGEGARDSDAKKAKPSREIKVEAVRAAIDWSQQTSSRGRGKVVVIHPAQAMNLVAANALLKTLEEPPGNLKLLLCSSDPEALLPTLRSRCQRLLLPRPERAMALQWLAGQGVQDPEVLYTAAGEQPVEALAMLQAGIDAAQWRRLPQALRAGQAAALTAWPLPRAIDALQKLCHDLTVVAVGGAPRYFEPAQLPPGALLPALNAWQATLRRAARHDEHPWNASLLIESLVLEGRGVWPAASPAPRAGGRGRVGTL</sequence>
<dbReference type="SUPFAM" id="SSF52540">
    <property type="entry name" value="P-loop containing nucleoside triphosphate hydrolases"/>
    <property type="match status" value="1"/>
</dbReference>
<organism evidence="1 2">
    <name type="scientific">Aquincola tertiaricarbonis</name>
    <dbReference type="NCBI Taxonomy" id="391953"/>
    <lineage>
        <taxon>Bacteria</taxon>
        <taxon>Pseudomonadati</taxon>
        <taxon>Pseudomonadota</taxon>
        <taxon>Betaproteobacteria</taxon>
        <taxon>Burkholderiales</taxon>
        <taxon>Sphaerotilaceae</taxon>
        <taxon>Aquincola</taxon>
    </lineage>
</organism>
<dbReference type="PANTHER" id="PTHR11669:SF8">
    <property type="entry name" value="DNA POLYMERASE III SUBUNIT DELTA"/>
    <property type="match status" value="1"/>
</dbReference>
<dbReference type="Gene3D" id="3.40.50.300">
    <property type="entry name" value="P-loop containing nucleotide triphosphate hydrolases"/>
    <property type="match status" value="1"/>
</dbReference>
<dbReference type="Proteomes" id="UP001056201">
    <property type="component" value="Chromosome 1"/>
</dbReference>
<keyword evidence="2" id="KW-1185">Reference proteome</keyword>
<dbReference type="EMBL" id="CP097635">
    <property type="protein sequence ID" value="URI06846.1"/>
    <property type="molecule type" value="Genomic_DNA"/>
</dbReference>
<dbReference type="InterPro" id="IPR027417">
    <property type="entry name" value="P-loop_NTPase"/>
</dbReference>
<dbReference type="PANTHER" id="PTHR11669">
    <property type="entry name" value="REPLICATION FACTOR C / DNA POLYMERASE III GAMMA-TAU SUBUNIT"/>
    <property type="match status" value="1"/>
</dbReference>
<proteinExistence type="predicted"/>
<dbReference type="RefSeq" id="WP_250195109.1">
    <property type="nucleotide sequence ID" value="NZ_CP097635.1"/>
</dbReference>
<evidence type="ECO:0000313" key="2">
    <source>
        <dbReference type="Proteomes" id="UP001056201"/>
    </source>
</evidence>
<dbReference type="Pfam" id="PF13177">
    <property type="entry name" value="DNA_pol3_delta2"/>
    <property type="match status" value="1"/>
</dbReference>